<protein>
    <submittedName>
        <fullName evidence="1">TOM1-like protein 3</fullName>
    </submittedName>
</protein>
<evidence type="ECO:0000313" key="2">
    <source>
        <dbReference type="Proteomes" id="UP001060215"/>
    </source>
</evidence>
<dbReference type="Proteomes" id="UP001060215">
    <property type="component" value="Chromosome 8"/>
</dbReference>
<reference evidence="1 2" key="1">
    <citation type="journal article" date="2022" name="Plant J.">
        <title>Chromosome-level genome of Camellia lanceoleosa provides a valuable resource for understanding genome evolution and self-incompatibility.</title>
        <authorList>
            <person name="Gong W."/>
            <person name="Xiao S."/>
            <person name="Wang L."/>
            <person name="Liao Z."/>
            <person name="Chang Y."/>
            <person name="Mo W."/>
            <person name="Hu G."/>
            <person name="Li W."/>
            <person name="Zhao G."/>
            <person name="Zhu H."/>
            <person name="Hu X."/>
            <person name="Ji K."/>
            <person name="Xiang X."/>
            <person name="Song Q."/>
            <person name="Yuan D."/>
            <person name="Jin S."/>
            <person name="Zhang L."/>
        </authorList>
    </citation>
    <scope>NUCLEOTIDE SEQUENCE [LARGE SCALE GENOMIC DNA]</scope>
    <source>
        <strain evidence="1">SQ_2022a</strain>
    </source>
</reference>
<comment type="caution">
    <text evidence="1">The sequence shown here is derived from an EMBL/GenBank/DDBJ whole genome shotgun (WGS) entry which is preliminary data.</text>
</comment>
<organism evidence="1 2">
    <name type="scientific">Camellia lanceoleosa</name>
    <dbReference type="NCBI Taxonomy" id="1840588"/>
    <lineage>
        <taxon>Eukaryota</taxon>
        <taxon>Viridiplantae</taxon>
        <taxon>Streptophyta</taxon>
        <taxon>Embryophyta</taxon>
        <taxon>Tracheophyta</taxon>
        <taxon>Spermatophyta</taxon>
        <taxon>Magnoliopsida</taxon>
        <taxon>eudicotyledons</taxon>
        <taxon>Gunneridae</taxon>
        <taxon>Pentapetalae</taxon>
        <taxon>asterids</taxon>
        <taxon>Ericales</taxon>
        <taxon>Theaceae</taxon>
        <taxon>Camellia</taxon>
    </lineage>
</organism>
<dbReference type="EMBL" id="CM045765">
    <property type="protein sequence ID" value="KAI7999344.1"/>
    <property type="molecule type" value="Genomic_DNA"/>
</dbReference>
<proteinExistence type="predicted"/>
<accession>A0ACC0GER3</accession>
<gene>
    <name evidence="1" type="ORF">LOK49_LG09G02515</name>
</gene>
<name>A0ACC0GER3_9ERIC</name>
<sequence length="97" mass="11100">MANNSASCVERATSDMLIGTDWAISIELCDIINRDPSYHFFYFNQLFDAFCCMFVSGFNFVKLDNTYNIYNNLVGGLRFELLTFLGLLKEEGKRDGL</sequence>
<keyword evidence="2" id="KW-1185">Reference proteome</keyword>
<evidence type="ECO:0000313" key="1">
    <source>
        <dbReference type="EMBL" id="KAI7999344.1"/>
    </source>
</evidence>